<proteinExistence type="predicted"/>
<gene>
    <name evidence="1" type="ORF">CC117_10800</name>
</gene>
<keyword evidence="2" id="KW-1185">Reference proteome</keyword>
<dbReference type="InterPro" id="IPR025101">
    <property type="entry name" value="DUF4012"/>
</dbReference>
<dbReference type="Pfam" id="PF13196">
    <property type="entry name" value="DUF4012"/>
    <property type="match status" value="1"/>
</dbReference>
<dbReference type="EMBL" id="MBLM01000025">
    <property type="protein sequence ID" value="OHV44136.1"/>
    <property type="molecule type" value="Genomic_DNA"/>
</dbReference>
<dbReference type="GO" id="GO:0016787">
    <property type="term" value="F:hydrolase activity"/>
    <property type="evidence" value="ECO:0007669"/>
    <property type="project" value="UniProtKB-KW"/>
</dbReference>
<dbReference type="RefSeq" id="WP_071082645.1">
    <property type="nucleotide sequence ID" value="NZ_MBLM01000025.1"/>
</dbReference>
<name>A0A1S1RDM7_9ACTN</name>
<dbReference type="Proteomes" id="UP000179627">
    <property type="component" value="Unassembled WGS sequence"/>
</dbReference>
<accession>A0A1S1RDM7</accession>
<keyword evidence="1" id="KW-0378">Hydrolase</keyword>
<evidence type="ECO:0000313" key="1">
    <source>
        <dbReference type="EMBL" id="OHV44136.1"/>
    </source>
</evidence>
<reference evidence="2" key="1">
    <citation type="submission" date="2016-07" db="EMBL/GenBank/DDBJ databases">
        <title>Sequence Frankia sp. strain CcI1.17.</title>
        <authorList>
            <person name="Ghodhbane-Gtari F."/>
            <person name="Swanson E."/>
            <person name="Gueddou A."/>
            <person name="Morris K."/>
            <person name="Hezbri K."/>
            <person name="Ktari A."/>
            <person name="Nouioui I."/>
            <person name="Abebe-Akele F."/>
            <person name="Simpson S."/>
            <person name="Thomas K."/>
            <person name="Gtari M."/>
            <person name="Tisa L.S."/>
            <person name="Hurst S."/>
        </authorList>
    </citation>
    <scope>NUCLEOTIDE SEQUENCE [LARGE SCALE GENOMIC DNA]</scope>
    <source>
        <strain evidence="2">Cc1.17</strain>
    </source>
</reference>
<dbReference type="AlphaFoldDB" id="A0A1S1RDM7"/>
<organism evidence="1 2">
    <name type="scientific">Parafrankia colletiae</name>
    <dbReference type="NCBI Taxonomy" id="573497"/>
    <lineage>
        <taxon>Bacteria</taxon>
        <taxon>Bacillati</taxon>
        <taxon>Actinomycetota</taxon>
        <taxon>Actinomycetes</taxon>
        <taxon>Frankiales</taxon>
        <taxon>Frankiaceae</taxon>
        <taxon>Parafrankia</taxon>
    </lineage>
</organism>
<comment type="caution">
    <text evidence="1">The sequence shown here is derived from an EMBL/GenBank/DDBJ whole genome shotgun (WGS) entry which is preliminary data.</text>
</comment>
<evidence type="ECO:0000313" key="2">
    <source>
        <dbReference type="Proteomes" id="UP000179627"/>
    </source>
</evidence>
<sequence length="602" mass="62929">MRGRRLVVVGGAVVVILAAAAAWIVVRGLLARSELEGARAQIAQLQAAVSRGDVPEPSDLRRTMDDIAAATSSARSLTSDPIWSVAGHLPFAGCPLRTSAELATALDGVATGALPSVAELSDQLSPATLRAGTAVNVAALAAARGPAEQARAAVAAFEASARRVSPCGALGRRLGVGAAQQEAVATGERLHGVLDTLVLATRLGPDMLGAGGPRRYLLVVQNPSESRANGGIIGGFGVLTADDGQLELDDISGNDALPGTATQARPAANLSPEFAARYGSFWPARVWANANLTPDYPTAGRLYSALYRAGAGRAVDGTISLDPTTLSYLLAATGPAVLPDGRSVDAGELVELVESRVYAEIADVRVRDAFFASVGEAVYQSVVTGGGSAGDTADLLRALARAAREGRLQVSSNHADEQRVLSSTALGGALLDVPGPFLGVVTQNATASKLDYWMRRSTDYRMQRRPDGSGTATITVTLVNAAPEGLSDYVRNRGDVDIPGWRNEQAQNRLWLSVYTGRGSALVDAELDGEPVSMAVGAELGRPVLSTYLTVDRGQTRTLRLRVLEPSLGPNLTLRSQPLTFPEHLVVEGLPVQHPWSRRVGR</sequence>
<protein>
    <submittedName>
        <fullName evidence="1">Beta-glucan endohydrolase</fullName>
    </submittedName>
</protein>